<dbReference type="Gene3D" id="3.30.1490.490">
    <property type="match status" value="1"/>
</dbReference>
<feature type="region of interest" description="Disordered" evidence="9">
    <location>
        <begin position="61"/>
        <end position="114"/>
    </location>
</feature>
<dbReference type="SUPFAM" id="SSF57667">
    <property type="entry name" value="beta-beta-alpha zinc fingers"/>
    <property type="match status" value="2"/>
</dbReference>
<reference evidence="11" key="1">
    <citation type="submission" date="2020-11" db="EMBL/GenBank/DDBJ databases">
        <title>Kefir isolates.</title>
        <authorList>
            <person name="Marcisauskas S."/>
            <person name="Kim Y."/>
            <person name="Blasche S."/>
        </authorList>
    </citation>
    <scope>NUCLEOTIDE SEQUENCE</scope>
    <source>
        <strain evidence="11">Olga-1</strain>
    </source>
</reference>
<evidence type="ECO:0000259" key="10">
    <source>
        <dbReference type="Pfam" id="PF08790"/>
    </source>
</evidence>
<keyword evidence="12" id="KW-1185">Reference proteome</keyword>
<feature type="compositionally biased region" description="Low complexity" evidence="9">
    <location>
        <begin position="69"/>
        <end position="79"/>
    </location>
</feature>
<keyword evidence="6" id="KW-0539">Nucleus</keyword>
<evidence type="ECO:0000256" key="6">
    <source>
        <dbReference type="ARBA" id="ARBA00023242"/>
    </source>
</evidence>
<accession>A0A9P6WJW8</accession>
<organism evidence="11 12">
    <name type="scientific">Pichia californica</name>
    <dbReference type="NCBI Taxonomy" id="460514"/>
    <lineage>
        <taxon>Eukaryota</taxon>
        <taxon>Fungi</taxon>
        <taxon>Dikarya</taxon>
        <taxon>Ascomycota</taxon>
        <taxon>Saccharomycotina</taxon>
        <taxon>Pichiomycetes</taxon>
        <taxon>Pichiales</taxon>
        <taxon>Pichiaceae</taxon>
        <taxon>Pichia</taxon>
    </lineage>
</organism>
<dbReference type="InterPro" id="IPR039999">
    <property type="entry name" value="LYAR"/>
</dbReference>
<name>A0A9P6WJW8_9ASCO</name>
<proteinExistence type="inferred from homology"/>
<feature type="compositionally biased region" description="Basic and acidic residues" evidence="9">
    <location>
        <begin position="82"/>
        <end position="114"/>
    </location>
</feature>
<evidence type="ECO:0000256" key="9">
    <source>
        <dbReference type="SAM" id="MobiDB-lite"/>
    </source>
</evidence>
<evidence type="ECO:0000256" key="3">
    <source>
        <dbReference type="ARBA" id="ARBA00022737"/>
    </source>
</evidence>
<dbReference type="PROSITE" id="PS51804">
    <property type="entry name" value="ZF_C2HC_LYAR"/>
    <property type="match status" value="2"/>
</dbReference>
<keyword evidence="5" id="KW-0862">Zinc</keyword>
<dbReference type="FunFam" id="3.30.1490.490:FF:000001">
    <property type="entry name" value="cell growth-regulating nucleolar protein-like"/>
    <property type="match status" value="1"/>
</dbReference>
<keyword evidence="4 8" id="KW-0863">Zinc-finger</keyword>
<feature type="domain" description="Zinc finger C2H2 LYAR-type" evidence="10">
    <location>
        <begin position="30"/>
        <end position="57"/>
    </location>
</feature>
<evidence type="ECO:0000256" key="8">
    <source>
        <dbReference type="PROSITE-ProRule" id="PRU01145"/>
    </source>
</evidence>
<dbReference type="InterPro" id="IPR014898">
    <property type="entry name" value="Znf_C2H2_LYAR"/>
</dbReference>
<dbReference type="PANTHER" id="PTHR13100">
    <property type="entry name" value="CELL GROWTH-REGULATING NUCLEOLAR PROTEIN LYAR"/>
    <property type="match status" value="1"/>
</dbReference>
<evidence type="ECO:0000256" key="4">
    <source>
        <dbReference type="ARBA" id="ARBA00022771"/>
    </source>
</evidence>
<comment type="similarity">
    <text evidence="7">Belongs to the UPF0743 family.</text>
</comment>
<dbReference type="AlphaFoldDB" id="A0A9P6WJW8"/>
<evidence type="ECO:0000256" key="1">
    <source>
        <dbReference type="ARBA" id="ARBA00004123"/>
    </source>
</evidence>
<evidence type="ECO:0000256" key="2">
    <source>
        <dbReference type="ARBA" id="ARBA00022723"/>
    </source>
</evidence>
<dbReference type="OrthoDB" id="21474at2759"/>
<dbReference type="GO" id="GO:0000122">
    <property type="term" value="P:negative regulation of transcription by RNA polymerase II"/>
    <property type="evidence" value="ECO:0007669"/>
    <property type="project" value="TreeGrafter"/>
</dbReference>
<dbReference type="GO" id="GO:0008270">
    <property type="term" value="F:zinc ion binding"/>
    <property type="evidence" value="ECO:0007669"/>
    <property type="project" value="UniProtKB-KW"/>
</dbReference>
<dbReference type="EMBL" id="PUHW01000145">
    <property type="protein sequence ID" value="KAG0688515.1"/>
    <property type="molecule type" value="Genomic_DNA"/>
</dbReference>
<dbReference type="InterPro" id="IPR036236">
    <property type="entry name" value="Znf_C2H2_sf"/>
</dbReference>
<evidence type="ECO:0000256" key="7">
    <source>
        <dbReference type="ARBA" id="ARBA00061084"/>
    </source>
</evidence>
<dbReference type="PANTHER" id="PTHR13100:SF10">
    <property type="entry name" value="CELL GROWTH-REGULATING NUCLEOLAR PROTEIN"/>
    <property type="match status" value="1"/>
</dbReference>
<evidence type="ECO:0000256" key="5">
    <source>
        <dbReference type="ARBA" id="ARBA00022833"/>
    </source>
</evidence>
<dbReference type="GO" id="GO:0003677">
    <property type="term" value="F:DNA binding"/>
    <property type="evidence" value="ECO:0007669"/>
    <property type="project" value="InterPro"/>
</dbReference>
<comment type="subcellular location">
    <subcellularLocation>
        <location evidence="1">Nucleus</location>
    </subcellularLocation>
</comment>
<gene>
    <name evidence="11" type="ORF">C6P40_000863</name>
</gene>
<keyword evidence="3" id="KW-0677">Repeat</keyword>
<protein>
    <recommendedName>
        <fullName evidence="10">Zinc finger C2H2 LYAR-type domain-containing protein</fullName>
    </recommendedName>
</protein>
<evidence type="ECO:0000313" key="12">
    <source>
        <dbReference type="Proteomes" id="UP000697127"/>
    </source>
</evidence>
<comment type="caution">
    <text evidence="11">The sequence shown here is derived from an EMBL/GenBank/DDBJ whole genome shotgun (WGS) entry which is preliminary data.</text>
</comment>
<evidence type="ECO:0000313" key="11">
    <source>
        <dbReference type="EMBL" id="KAG0688515.1"/>
    </source>
</evidence>
<dbReference type="GO" id="GO:0005730">
    <property type="term" value="C:nucleolus"/>
    <property type="evidence" value="ECO:0007669"/>
    <property type="project" value="TreeGrafter"/>
</dbReference>
<dbReference type="Pfam" id="PF08790">
    <property type="entry name" value="zf-LYAR"/>
    <property type="match status" value="1"/>
</dbReference>
<keyword evidence="2" id="KW-0479">Metal-binding</keyword>
<dbReference type="GO" id="GO:0006364">
    <property type="term" value="P:rRNA processing"/>
    <property type="evidence" value="ECO:0007669"/>
    <property type="project" value="TreeGrafter"/>
</dbReference>
<dbReference type="Proteomes" id="UP000697127">
    <property type="component" value="Unassembled WGS sequence"/>
</dbReference>
<sequence length="163" mass="18927">MVSFSCEVCNDTVIKKKLQQHQRSCHGSYFTCIDCSTTFYGNDHQKHTSCISEAEKYEKGLFKGKKSKNNNQPQIQYKKPQPKPEETKPEVKKEIKSESNKKSKKESKNEPKDFSKYVDSKETTLYKIFKSIKKDNKNLSDKTHFLKNVKLTQNKDGSFNLSL</sequence>